<keyword evidence="6 8" id="KW-0472">Membrane</keyword>
<dbReference type="PATRIC" id="fig|1249552.3.peg.3074"/>
<keyword evidence="13" id="KW-0675">Receptor</keyword>
<dbReference type="EMBL" id="CP013189">
    <property type="protein sequence ID" value="ALO47666.1"/>
    <property type="molecule type" value="Genomic_DNA"/>
</dbReference>
<keyword evidence="5 9" id="KW-0798">TonB box</keyword>
<evidence type="ECO:0000313" key="14">
    <source>
        <dbReference type="Proteomes" id="UP000065641"/>
    </source>
</evidence>
<dbReference type="PANTHER" id="PTHR30069:SF36">
    <property type="entry name" value="BLL6948 PROTEIN"/>
    <property type="match status" value="1"/>
</dbReference>
<dbReference type="Pfam" id="PF00593">
    <property type="entry name" value="TonB_dep_Rec_b-barrel"/>
    <property type="match status" value="1"/>
</dbReference>
<feature type="signal peptide" evidence="10">
    <location>
        <begin position="1"/>
        <end position="26"/>
    </location>
</feature>
<dbReference type="InterPro" id="IPR036942">
    <property type="entry name" value="Beta-barrel_TonB_sf"/>
</dbReference>
<feature type="domain" description="TonB-dependent receptor plug" evidence="12">
    <location>
        <begin position="55"/>
        <end position="159"/>
    </location>
</feature>
<dbReference type="Pfam" id="PF07715">
    <property type="entry name" value="Plug"/>
    <property type="match status" value="1"/>
</dbReference>
<dbReference type="Proteomes" id="UP000065641">
    <property type="component" value="Chromosome"/>
</dbReference>
<keyword evidence="2 8" id="KW-0813">Transport</keyword>
<evidence type="ECO:0000256" key="6">
    <source>
        <dbReference type="ARBA" id="ARBA00023136"/>
    </source>
</evidence>
<gene>
    <name evidence="13" type="ORF">PS2015_3042</name>
</gene>
<evidence type="ECO:0000259" key="11">
    <source>
        <dbReference type="Pfam" id="PF00593"/>
    </source>
</evidence>
<dbReference type="KEGG" id="pspi:PS2015_3042"/>
<dbReference type="InterPro" id="IPR000531">
    <property type="entry name" value="Beta-barrel_TonB"/>
</dbReference>
<evidence type="ECO:0000256" key="2">
    <source>
        <dbReference type="ARBA" id="ARBA00022448"/>
    </source>
</evidence>
<keyword evidence="14" id="KW-1185">Reference proteome</keyword>
<evidence type="ECO:0000313" key="13">
    <source>
        <dbReference type="EMBL" id="ALO47666.1"/>
    </source>
</evidence>
<dbReference type="GO" id="GO:0009279">
    <property type="term" value="C:cell outer membrane"/>
    <property type="evidence" value="ECO:0007669"/>
    <property type="project" value="UniProtKB-SubCell"/>
</dbReference>
<evidence type="ECO:0000256" key="1">
    <source>
        <dbReference type="ARBA" id="ARBA00004571"/>
    </source>
</evidence>
<protein>
    <submittedName>
        <fullName evidence="13">TonB-dependent receptor</fullName>
    </submittedName>
</protein>
<evidence type="ECO:0000256" key="7">
    <source>
        <dbReference type="ARBA" id="ARBA00023237"/>
    </source>
</evidence>
<accession>A0A0S2KI87</accession>
<dbReference type="InterPro" id="IPR039426">
    <property type="entry name" value="TonB-dep_rcpt-like"/>
</dbReference>
<dbReference type="OrthoDB" id="99480at2"/>
<keyword evidence="10" id="KW-0732">Signal</keyword>
<evidence type="ECO:0000256" key="4">
    <source>
        <dbReference type="ARBA" id="ARBA00022692"/>
    </source>
</evidence>
<dbReference type="PANTHER" id="PTHR30069">
    <property type="entry name" value="TONB-DEPENDENT OUTER MEMBRANE RECEPTOR"/>
    <property type="match status" value="1"/>
</dbReference>
<evidence type="ECO:0000256" key="10">
    <source>
        <dbReference type="SAM" id="SignalP"/>
    </source>
</evidence>
<sequence precursor="true">MQFFQRKPVWVLSSLIAAGFSGGVAAQSGTGPSAAQAIDEIRVLGRQINLVGQASTASEGIVTQDELAIRPLLRTGEVLETVPGLVASQHSGPGKANQYYLRGFNLDHGTDFATYVDAMPVNMRTHGHGSGYTDLNFIIPELIGEIVYQKGSYYPATGDFSGTGTARMSVANSLRDNTIVAGSDFGQENWNRLLATGQLATGDNRSLVYGLELETTDGHWDDINTDQKRKNLWLKQMWEQGDNRFNLTFMGYDNSWNSADQIPQRAVDMGLITEFGSIDLTTGGDTHRYSLSGTWQRPLAGGELTASAYAIDYNMNLWGNFTYFVEPEGDQHHQVDDRMIYGWDVAWSQTHNWGSVPATDTFGSQMRYDDIDEVGIFMSQARQDIGVFRTDAVEQWSHGLYWDNELRWTDQFRTTMGLRYDYYDFAVDTLQAGFLPSLDVNGGTDSDSISTFSVGASYAFSDQLEAYVNAGQGFHSNDARGTTIVLDPVSGDPVDRVDPLVDTTGYEFGLRTFIDDRLNASIALWSLDIDSELLFVGDSGSTEDTGVGSQRHGVELTAYYYANDVWTFDMEYAWSKARFDEPLDGSRDIPGALEHVLSAGANAQLSDNLFINMRLRHFEDYPLDGGLRADASTLANLRVGYRINTQFDVYLDVLNLFDSSDRDIEYAYESRLQQELLAGQDPVLDRHFHIFEPRTLKLNLRYRF</sequence>
<reference evidence="13 14" key="1">
    <citation type="submission" date="2015-11" db="EMBL/GenBank/DDBJ databases">
        <authorList>
            <person name="Zhang Y."/>
            <person name="Guo Z."/>
        </authorList>
    </citation>
    <scope>NUCLEOTIDE SEQUENCE [LARGE SCALE GENOMIC DNA]</scope>
    <source>
        <strain evidence="13 14">KCTC 32221</strain>
    </source>
</reference>
<feature type="chain" id="PRO_5006601727" evidence="10">
    <location>
        <begin position="27"/>
        <end position="704"/>
    </location>
</feature>
<dbReference type="SUPFAM" id="SSF56935">
    <property type="entry name" value="Porins"/>
    <property type="match status" value="1"/>
</dbReference>
<dbReference type="Gene3D" id="2.40.170.20">
    <property type="entry name" value="TonB-dependent receptor, beta-barrel domain"/>
    <property type="match status" value="1"/>
</dbReference>
<evidence type="ECO:0000256" key="5">
    <source>
        <dbReference type="ARBA" id="ARBA00023077"/>
    </source>
</evidence>
<proteinExistence type="inferred from homology"/>
<dbReference type="PROSITE" id="PS52016">
    <property type="entry name" value="TONB_DEPENDENT_REC_3"/>
    <property type="match status" value="1"/>
</dbReference>
<evidence type="ECO:0000256" key="8">
    <source>
        <dbReference type="PROSITE-ProRule" id="PRU01360"/>
    </source>
</evidence>
<dbReference type="GO" id="GO:0044718">
    <property type="term" value="P:siderophore transmembrane transport"/>
    <property type="evidence" value="ECO:0007669"/>
    <property type="project" value="TreeGrafter"/>
</dbReference>
<keyword evidence="3 8" id="KW-1134">Transmembrane beta strand</keyword>
<dbReference type="STRING" id="1249552.PS2015_3042"/>
<comment type="subcellular location">
    <subcellularLocation>
        <location evidence="1 8">Cell outer membrane</location>
        <topology evidence="1 8">Multi-pass membrane protein</topology>
    </subcellularLocation>
</comment>
<organism evidence="13 14">
    <name type="scientific">Pseudohongiella spirulinae</name>
    <dbReference type="NCBI Taxonomy" id="1249552"/>
    <lineage>
        <taxon>Bacteria</taxon>
        <taxon>Pseudomonadati</taxon>
        <taxon>Pseudomonadota</taxon>
        <taxon>Gammaproteobacteria</taxon>
        <taxon>Pseudomonadales</taxon>
        <taxon>Pseudohongiellaceae</taxon>
        <taxon>Pseudohongiella</taxon>
    </lineage>
</organism>
<comment type="similarity">
    <text evidence="8 9">Belongs to the TonB-dependent receptor family.</text>
</comment>
<keyword evidence="7 8" id="KW-0998">Cell outer membrane</keyword>
<name>A0A0S2KI87_9GAMM</name>
<dbReference type="AlphaFoldDB" id="A0A0S2KI87"/>
<evidence type="ECO:0000256" key="9">
    <source>
        <dbReference type="RuleBase" id="RU003357"/>
    </source>
</evidence>
<dbReference type="InterPro" id="IPR037066">
    <property type="entry name" value="Plug_dom_sf"/>
</dbReference>
<keyword evidence="4 8" id="KW-0812">Transmembrane</keyword>
<dbReference type="InterPro" id="IPR012910">
    <property type="entry name" value="Plug_dom"/>
</dbReference>
<dbReference type="GO" id="GO:0015344">
    <property type="term" value="F:siderophore uptake transmembrane transporter activity"/>
    <property type="evidence" value="ECO:0007669"/>
    <property type="project" value="TreeGrafter"/>
</dbReference>
<evidence type="ECO:0000259" key="12">
    <source>
        <dbReference type="Pfam" id="PF07715"/>
    </source>
</evidence>
<dbReference type="RefSeq" id="WP_058023038.1">
    <property type="nucleotide sequence ID" value="NZ_CP013189.1"/>
</dbReference>
<evidence type="ECO:0000256" key="3">
    <source>
        <dbReference type="ARBA" id="ARBA00022452"/>
    </source>
</evidence>
<feature type="domain" description="TonB-dependent receptor-like beta-barrel" evidence="11">
    <location>
        <begin position="229"/>
        <end position="656"/>
    </location>
</feature>
<dbReference type="Gene3D" id="2.170.130.10">
    <property type="entry name" value="TonB-dependent receptor, plug domain"/>
    <property type="match status" value="1"/>
</dbReference>